<reference evidence="1 2" key="1">
    <citation type="journal article" date="2021" name="Microorganisms">
        <title>Acidisoma silvae sp. nov. and Acidisomacellulosilytica sp. nov., Two Acidophilic Bacteria Isolated from Decaying Wood, Hydrolyzing Cellulose and Producing Poly-3-hydroxybutyrate.</title>
        <authorList>
            <person name="Mieszkin S."/>
            <person name="Pouder E."/>
            <person name="Uroz S."/>
            <person name="Simon-Colin C."/>
            <person name="Alain K."/>
        </authorList>
    </citation>
    <scope>NUCLEOTIDE SEQUENCE [LARGE SCALE GENOMIC DNA]</scope>
    <source>
        <strain evidence="1 2">HW T5.17</strain>
    </source>
</reference>
<dbReference type="GO" id="GO:0005975">
    <property type="term" value="P:carbohydrate metabolic process"/>
    <property type="evidence" value="ECO:0007669"/>
    <property type="project" value="InterPro"/>
</dbReference>
<dbReference type="AlphaFoldDB" id="A0A963Z706"/>
<accession>A0A963Z706</accession>
<dbReference type="Gene3D" id="2.70.98.10">
    <property type="match status" value="1"/>
</dbReference>
<dbReference type="GO" id="GO:0030246">
    <property type="term" value="F:carbohydrate binding"/>
    <property type="evidence" value="ECO:0007669"/>
    <property type="project" value="InterPro"/>
</dbReference>
<gene>
    <name evidence="1" type="ORF">ACELLULO517_26120</name>
</gene>
<evidence type="ECO:0000313" key="2">
    <source>
        <dbReference type="Proteomes" id="UP000721844"/>
    </source>
</evidence>
<keyword evidence="2" id="KW-1185">Reference proteome</keyword>
<name>A0A963Z706_9PROT</name>
<protein>
    <submittedName>
        <fullName evidence="1">Aldose 1-epimerase</fullName>
    </submittedName>
</protein>
<dbReference type="EMBL" id="JAESVA010000016">
    <property type="protein sequence ID" value="MCB8883753.1"/>
    <property type="molecule type" value="Genomic_DNA"/>
</dbReference>
<sequence length="309" mass="34959">MTGDRFTLSQGPLAVDLDRRGAVICGFRWTGPAGVTQHLMRDARHHDGDPLKASCFPLLPFCNRVRDNRFQLHGRDYYLQPNQPWDRHYLHGDGWLNDWQVLDLGSDTIRFALRRKANAQSPYNYEAEIVYRLSVAPQPTLAVALSIRNLANETMPFGLGLHPYFPLTPMMTLRARASGFFSEEAEFMPGPLTAIPPDLDFAERRSPPRHWINNGFKGWNGKAEIIWPEHDLGLHIDADPAFQDFFVFMSDTAFEPDFAGDYFCFEPMTHEADAHHAADLGGLKLLAPGETLNAAVRFTPQPLRNRSPS</sequence>
<proteinExistence type="predicted"/>
<dbReference type="InterPro" id="IPR011013">
    <property type="entry name" value="Gal_mutarotase_sf_dom"/>
</dbReference>
<dbReference type="SUPFAM" id="SSF74650">
    <property type="entry name" value="Galactose mutarotase-like"/>
    <property type="match status" value="1"/>
</dbReference>
<dbReference type="InterPro" id="IPR008183">
    <property type="entry name" value="Aldose_1/G6P_1-epimerase"/>
</dbReference>
<dbReference type="Proteomes" id="UP000721844">
    <property type="component" value="Unassembled WGS sequence"/>
</dbReference>
<dbReference type="RefSeq" id="WP_227310453.1">
    <property type="nucleotide sequence ID" value="NZ_JAESVA010000016.1"/>
</dbReference>
<dbReference type="GO" id="GO:0016853">
    <property type="term" value="F:isomerase activity"/>
    <property type="evidence" value="ECO:0007669"/>
    <property type="project" value="InterPro"/>
</dbReference>
<dbReference type="Pfam" id="PF01263">
    <property type="entry name" value="Aldose_epim"/>
    <property type="match status" value="1"/>
</dbReference>
<evidence type="ECO:0000313" key="1">
    <source>
        <dbReference type="EMBL" id="MCB8883753.1"/>
    </source>
</evidence>
<dbReference type="InterPro" id="IPR014718">
    <property type="entry name" value="GH-type_carb-bd"/>
</dbReference>
<comment type="caution">
    <text evidence="1">The sequence shown here is derived from an EMBL/GenBank/DDBJ whole genome shotgun (WGS) entry which is preliminary data.</text>
</comment>
<organism evidence="1 2">
    <name type="scientific">Acidisoma cellulosilyticum</name>
    <dbReference type="NCBI Taxonomy" id="2802395"/>
    <lineage>
        <taxon>Bacteria</taxon>
        <taxon>Pseudomonadati</taxon>
        <taxon>Pseudomonadota</taxon>
        <taxon>Alphaproteobacteria</taxon>
        <taxon>Acetobacterales</taxon>
        <taxon>Acidocellaceae</taxon>
        <taxon>Acidisoma</taxon>
    </lineage>
</organism>
<dbReference type="CDD" id="cd09021">
    <property type="entry name" value="Aldose_epim_Ec_YphB"/>
    <property type="match status" value="1"/>
</dbReference>